<evidence type="ECO:0000313" key="3">
    <source>
        <dbReference type="EMBL" id="MFC5510798.1"/>
    </source>
</evidence>
<keyword evidence="2" id="KW-0812">Transmembrane</keyword>
<dbReference type="Proteomes" id="UP001596031">
    <property type="component" value="Unassembled WGS sequence"/>
</dbReference>
<keyword evidence="2" id="KW-1133">Transmembrane helix</keyword>
<reference evidence="4" key="1">
    <citation type="journal article" date="2019" name="Int. J. Syst. Evol. Microbiol.">
        <title>The Global Catalogue of Microorganisms (GCM) 10K type strain sequencing project: providing services to taxonomists for standard genome sequencing and annotation.</title>
        <authorList>
            <consortium name="The Broad Institute Genomics Platform"/>
            <consortium name="The Broad Institute Genome Sequencing Center for Infectious Disease"/>
            <person name="Wu L."/>
            <person name="Ma J."/>
        </authorList>
    </citation>
    <scope>NUCLEOTIDE SEQUENCE [LARGE SCALE GENOMIC DNA]</scope>
    <source>
        <strain evidence="4">CCUG 38813</strain>
    </source>
</reference>
<dbReference type="InterPro" id="IPR001036">
    <property type="entry name" value="Acrflvin-R"/>
</dbReference>
<keyword evidence="2" id="KW-0472">Membrane</keyword>
<dbReference type="PANTHER" id="PTHR32063:SF19">
    <property type="entry name" value="CATION EFFLUX SYSTEM PROTEIN CUSA"/>
    <property type="match status" value="1"/>
</dbReference>
<dbReference type="Gene3D" id="3.30.2090.10">
    <property type="entry name" value="Multidrug efflux transporter AcrB TolC docking domain, DN and DC subdomains"/>
    <property type="match status" value="3"/>
</dbReference>
<dbReference type="Gene3D" id="3.30.70.1320">
    <property type="entry name" value="Multidrug efflux transporter AcrB pore domain like"/>
    <property type="match status" value="1"/>
</dbReference>
<feature type="transmembrane region" description="Helical" evidence="2">
    <location>
        <begin position="474"/>
        <end position="495"/>
    </location>
</feature>
<dbReference type="PANTHER" id="PTHR32063">
    <property type="match status" value="1"/>
</dbReference>
<feature type="transmembrane region" description="Helical" evidence="2">
    <location>
        <begin position="340"/>
        <end position="356"/>
    </location>
</feature>
<protein>
    <submittedName>
        <fullName evidence="3">Efflux RND transporter permease subunit</fullName>
    </submittedName>
</protein>
<feature type="transmembrane region" description="Helical" evidence="2">
    <location>
        <begin position="1073"/>
        <end position="1089"/>
    </location>
</feature>
<evidence type="ECO:0000313" key="4">
    <source>
        <dbReference type="Proteomes" id="UP001596031"/>
    </source>
</evidence>
<dbReference type="SUPFAM" id="SSF82866">
    <property type="entry name" value="Multidrug efflux transporter AcrB transmembrane domain"/>
    <property type="match status" value="2"/>
</dbReference>
<evidence type="ECO:0000256" key="2">
    <source>
        <dbReference type="SAM" id="Phobius"/>
    </source>
</evidence>
<sequence>MIERIIEWCAGHRLAVFVGALLLGLWAVDSFRKTPLDALPDLSDPQVIVFSDWMGRSPDLVEQQVTYPLVRALQSTPGVRVVRGYSMFGMSFVYVIFRDKTDIYWARTRVVEQLGRARQFLPPDVAPELGPDATGIGWVFQYVIEDASGRLDPATLRQLQDFTIRPALQSVAGVAEVASLGGFERQFQVVLDPVRLAGFGLTVPDVAKALQGANSEVGARVIEMAGREYVLRGRGYAKSLSDLEQSIVTLGAGGAPVRLGDIAVLQFGPEIRRGAADWNGRGEAVGGIVVMRIGSNALDVNRAVKQEIGQLALPPGVRLVPTYDRSELIEGAIASLTDTLIQQGVIVSLICVVFLFHARSALVAMIILPMSVLMSFIAIRYLGLTANIMSLGGIAIAVGELADAAIVLVENAHVRLARAPPGANRERIIIDACKEVGRPIFFSLLLITVSFLPIFTLSGQAGRLFDPLAYTKTAAMFAAAILSITLAPPLMVLLLHGRFRTEAENPVNRFLGRIYQPVARRVIRSRRLVMAGAVLAMIGTVPVFMRLGSEFLPPLDEGSLLVMPTTFPGIAIEEARRAMIAQDRIIMDFPEVASVHGKAGRAETATDPAQLDMNELTIALKPRAQWPLQPAKRWHSDIGPAFLRPALRAVWPERRRRTLDELSGALSGALQMPGYQMAVAPPIRTRIDMLSTGVRTPVGIKVFGTSLAEIERISVQLEGMLRKVDGTRSTFAERQQGREYIDIIPRRDAIARYGLTVRDVHDVLEAAVGGMPMSTIIDGRARFSANVRYGADYRGDPDALRAILVPIAASAAVSDVDRGGSGAGVAPAMPPAAPGGAAGGMAGMGGAQAAAAAGAAAGNLPQAGMPSTPAGADPMRLGRARGPSVPLDELAEIRVVGGPPMIKDENGVLVGFVFADIDGSRRDLGGWVKDAKKLVNAELALPTGYRLQWTGQYEFMAEMEQRLRIMLPLTLVLIVGLLYMSMRGWPQTLLVLLAIPFALAGSVWLLAFMDYNLSTSVWVGLIAVGGVAAQTGIVMVVYLDETYRRYSEEGRLRGPDDVDAAVLEGAATRVRPLVMTVATTVLGLLPLLWESGVGADVTARTAAPVVGGLLSCIVLTLLVLPAAYASWRHRRWAAQGSGQ</sequence>
<dbReference type="RefSeq" id="WP_379718479.1">
    <property type="nucleotide sequence ID" value="NZ_JBHSMS010000023.1"/>
</dbReference>
<dbReference type="PRINTS" id="PR00702">
    <property type="entry name" value="ACRIFLAVINRP"/>
</dbReference>
<dbReference type="SUPFAM" id="SSF82714">
    <property type="entry name" value="Multidrug efflux transporter AcrB TolC docking domain, DN and DC subdomains"/>
    <property type="match status" value="2"/>
</dbReference>
<evidence type="ECO:0000256" key="1">
    <source>
        <dbReference type="SAM" id="MobiDB-lite"/>
    </source>
</evidence>
<accession>A0ABW0PEN5</accession>
<name>A0ABW0PEN5_9BURK</name>
<dbReference type="SUPFAM" id="SSF82693">
    <property type="entry name" value="Multidrug efflux transporter AcrB pore domain, PN1, PN2, PC1 and PC2 subdomains"/>
    <property type="match status" value="2"/>
</dbReference>
<feature type="transmembrane region" description="Helical" evidence="2">
    <location>
        <begin position="440"/>
        <end position="462"/>
    </location>
</feature>
<keyword evidence="4" id="KW-1185">Reference proteome</keyword>
<feature type="transmembrane region" description="Helical" evidence="2">
    <location>
        <begin position="388"/>
        <end position="409"/>
    </location>
</feature>
<dbReference type="Gene3D" id="3.30.70.1430">
    <property type="entry name" value="Multidrug efflux transporter AcrB pore domain"/>
    <property type="match status" value="2"/>
</dbReference>
<proteinExistence type="predicted"/>
<comment type="caution">
    <text evidence="3">The sequence shown here is derived from an EMBL/GenBank/DDBJ whole genome shotgun (WGS) entry which is preliminary data.</text>
</comment>
<dbReference type="Gene3D" id="1.20.1640.10">
    <property type="entry name" value="Multidrug efflux transporter AcrB transmembrane domain"/>
    <property type="match status" value="3"/>
</dbReference>
<dbReference type="EMBL" id="JBHSMS010000023">
    <property type="protein sequence ID" value="MFC5510798.1"/>
    <property type="molecule type" value="Genomic_DNA"/>
</dbReference>
<feature type="transmembrane region" description="Helical" evidence="2">
    <location>
        <begin position="965"/>
        <end position="982"/>
    </location>
</feature>
<feature type="region of interest" description="Disordered" evidence="1">
    <location>
        <begin position="862"/>
        <end position="881"/>
    </location>
</feature>
<dbReference type="Pfam" id="PF00873">
    <property type="entry name" value="ACR_tran"/>
    <property type="match status" value="3"/>
</dbReference>
<feature type="transmembrane region" description="Helical" evidence="2">
    <location>
        <begin position="1101"/>
        <end position="1125"/>
    </location>
</feature>
<organism evidence="3 4">
    <name type="scientific">Massilia jejuensis</name>
    <dbReference type="NCBI Taxonomy" id="648894"/>
    <lineage>
        <taxon>Bacteria</taxon>
        <taxon>Pseudomonadati</taxon>
        <taxon>Pseudomonadota</taxon>
        <taxon>Betaproteobacteria</taxon>
        <taxon>Burkholderiales</taxon>
        <taxon>Oxalobacteraceae</taxon>
        <taxon>Telluria group</taxon>
        <taxon>Massilia</taxon>
    </lineage>
</organism>
<gene>
    <name evidence="3" type="ORF">ACFPOU_06645</name>
</gene>
<dbReference type="Gene3D" id="3.30.70.1440">
    <property type="entry name" value="Multidrug efflux transporter AcrB pore domain"/>
    <property type="match status" value="2"/>
</dbReference>
<feature type="transmembrane region" description="Helical" evidence="2">
    <location>
        <begin position="528"/>
        <end position="545"/>
    </location>
</feature>
<feature type="transmembrane region" description="Helical" evidence="2">
    <location>
        <begin position="1015"/>
        <end position="1039"/>
    </location>
</feature>
<dbReference type="InterPro" id="IPR027463">
    <property type="entry name" value="AcrB_DN_DC_subdom"/>
</dbReference>
<feature type="transmembrane region" description="Helical" evidence="2">
    <location>
        <begin position="989"/>
        <end position="1009"/>
    </location>
</feature>